<dbReference type="Pfam" id="PF18939">
    <property type="entry name" value="DUF5686"/>
    <property type="match status" value="1"/>
</dbReference>
<gene>
    <name evidence="1" type="ORF">FW778_07040</name>
</gene>
<reference evidence="1 2" key="1">
    <citation type="submission" date="2019-09" db="EMBL/GenBank/DDBJ databases">
        <title>Draft genome sequence of Ginsengibacter sp. BR5-29.</title>
        <authorList>
            <person name="Im W.-T."/>
        </authorList>
    </citation>
    <scope>NUCLEOTIDE SEQUENCE [LARGE SCALE GENOMIC DNA]</scope>
    <source>
        <strain evidence="1 2">BR5-29</strain>
    </source>
</reference>
<comment type="caution">
    <text evidence="1">The sequence shown here is derived from an EMBL/GenBank/DDBJ whole genome shotgun (WGS) entry which is preliminary data.</text>
</comment>
<keyword evidence="2" id="KW-1185">Reference proteome</keyword>
<keyword evidence="1" id="KW-0645">Protease</keyword>
<dbReference type="InterPro" id="IPR008969">
    <property type="entry name" value="CarboxyPept-like_regulatory"/>
</dbReference>
<evidence type="ECO:0000313" key="2">
    <source>
        <dbReference type="Proteomes" id="UP000326903"/>
    </source>
</evidence>
<dbReference type="EMBL" id="VYQF01000001">
    <property type="protein sequence ID" value="KAA9041766.1"/>
    <property type="molecule type" value="Genomic_DNA"/>
</dbReference>
<accession>A0A5J5IL23</accession>
<protein>
    <submittedName>
        <fullName evidence="1">Carboxypeptidase-like regulatory domain-containing protein</fullName>
    </submittedName>
</protein>
<evidence type="ECO:0000313" key="1">
    <source>
        <dbReference type="EMBL" id="KAA9041766.1"/>
    </source>
</evidence>
<dbReference type="SUPFAM" id="SSF49464">
    <property type="entry name" value="Carboxypeptidase regulatory domain-like"/>
    <property type="match status" value="1"/>
</dbReference>
<proteinExistence type="predicted"/>
<dbReference type="GO" id="GO:0004180">
    <property type="term" value="F:carboxypeptidase activity"/>
    <property type="evidence" value="ECO:0007669"/>
    <property type="project" value="UniProtKB-KW"/>
</dbReference>
<dbReference type="InterPro" id="IPR043741">
    <property type="entry name" value="DUF5686"/>
</dbReference>
<dbReference type="AlphaFoldDB" id="A0A5J5IL23"/>
<dbReference type="Proteomes" id="UP000326903">
    <property type="component" value="Unassembled WGS sequence"/>
</dbReference>
<keyword evidence="1" id="KW-0378">Hydrolase</keyword>
<sequence>MCLLFLAICGNMYGQERLITGVVTDAKTGQPLFSCSVYALNSGNGVITDEKGKYTFSISDKTDSIAISMIGYQIMAKAVSKAPEQVINFEAEHAANEMAAVVLSIKPKYTKAQRLILKVIKNKPVNDAFNNKTFQCQVYDKMEADLKNLPEKLQKNRLMRPLAFAFNNQDTTADHDKLLPVFISETNSNYYYRKNPEKDRYDYTAIKSSGFDNKSILTFVDGLYKKINIYDNFIKLADVNFESPIADNALNAYEYHILDTVYFGSHRCIQVQFSPAHFGSNTFNGYLWIADTSYAIKSLVMHMDKNANINFVKKFEISQFFQAENQQKFLPEKTILYMDVMVPLKTKIGVIARKTTIYKDIILNNNSIDTAFEKKYIPISAYSSDSAKVNPIQRFEPLTKSERSVYVLMDTLTKIPAVVTYAKIISALTTGYYTAGHVDIGNIYYTYTNNIIEGDRVTFGLKTNYKFNGRIQLKGYAGYAFRDKQFRYLLRSVFVLNPHKWSTLTLEHSNDISGTYDHSDELDQNSIFAAFLRRVKYSQSRLINSQYTDVNFLKYLSDDWAIRADINHNVLTPFFSVYYTNGDFKPYLDSLSESNHYTVNDATFSLRWSHKERYITQHYRRGSLGGYYPIITLSFTKGVKTNSGLLKSDFNFSKWNLYLEHNFPDGRIGNLSYFLDAGITKGTLPIVLLNVLKGNDTYYYNKYAFNNMNRFEFVTDKYVSLSVEQNFGSFPFKYIPVMKRLKWRSLITFKGVVGGMSEANKIANGYYDSTISYHFTVPDKSPYMETGVGIDNIFHALRIDGVWRLNYLNNPGIPKFGLKVSAEFKF</sequence>
<name>A0A5J5IL23_9BACT</name>
<dbReference type="Gene3D" id="2.60.40.1120">
    <property type="entry name" value="Carboxypeptidase-like, regulatory domain"/>
    <property type="match status" value="1"/>
</dbReference>
<keyword evidence="1" id="KW-0121">Carboxypeptidase</keyword>
<dbReference type="RefSeq" id="WP_150413886.1">
    <property type="nucleotide sequence ID" value="NZ_VYQF01000001.1"/>
</dbReference>
<dbReference type="Pfam" id="PF13715">
    <property type="entry name" value="CarbopepD_reg_2"/>
    <property type="match status" value="1"/>
</dbReference>
<organism evidence="1 2">
    <name type="scientific">Ginsengibacter hankyongi</name>
    <dbReference type="NCBI Taxonomy" id="2607284"/>
    <lineage>
        <taxon>Bacteria</taxon>
        <taxon>Pseudomonadati</taxon>
        <taxon>Bacteroidota</taxon>
        <taxon>Chitinophagia</taxon>
        <taxon>Chitinophagales</taxon>
        <taxon>Chitinophagaceae</taxon>
        <taxon>Ginsengibacter</taxon>
    </lineage>
</organism>